<dbReference type="EMBL" id="JACGCM010001165">
    <property type="protein sequence ID" value="KAF6160332.1"/>
    <property type="molecule type" value="Genomic_DNA"/>
</dbReference>
<feature type="compositionally biased region" description="Polar residues" evidence="8">
    <location>
        <begin position="1"/>
        <end position="13"/>
    </location>
</feature>
<evidence type="ECO:0000256" key="8">
    <source>
        <dbReference type="SAM" id="MobiDB-lite"/>
    </source>
</evidence>
<evidence type="ECO:0000256" key="1">
    <source>
        <dbReference type="ARBA" id="ARBA00006445"/>
    </source>
</evidence>
<dbReference type="SUPFAM" id="SSF50978">
    <property type="entry name" value="WD40 repeat-like"/>
    <property type="match status" value="1"/>
</dbReference>
<dbReference type="OrthoDB" id="10263272at2759"/>
<keyword evidence="3" id="KW-0132">Cell division</keyword>
<reference evidence="10 11" key="1">
    <citation type="journal article" date="2020" name="IScience">
        <title>Genome Sequencing of the Endangered Kingdonia uniflora (Circaeasteraceae, Ranunculales) Reveals Potential Mechanisms of Evolutionary Specialization.</title>
        <authorList>
            <person name="Sun Y."/>
            <person name="Deng T."/>
            <person name="Zhang A."/>
            <person name="Moore M.J."/>
            <person name="Landis J.B."/>
            <person name="Lin N."/>
            <person name="Zhang H."/>
            <person name="Zhang X."/>
            <person name="Huang J."/>
            <person name="Zhang X."/>
            <person name="Sun H."/>
            <person name="Wang H."/>
        </authorList>
    </citation>
    <scope>NUCLEOTIDE SEQUENCE [LARGE SCALE GENOMIC DNA]</scope>
    <source>
        <strain evidence="10">TB1705</strain>
        <tissue evidence="10">Leaf</tissue>
    </source>
</reference>
<dbReference type="SMART" id="SM00320">
    <property type="entry name" value="WD40"/>
    <property type="match status" value="6"/>
</dbReference>
<dbReference type="InterPro" id="IPR019775">
    <property type="entry name" value="WD40_repeat_CS"/>
</dbReference>
<dbReference type="PROSITE" id="PS50082">
    <property type="entry name" value="WD_REPEATS_2"/>
    <property type="match status" value="2"/>
</dbReference>
<accession>A0A7J7N011</accession>
<keyword evidence="6" id="KW-0131">Cell cycle</keyword>
<dbReference type="GO" id="GO:0051301">
    <property type="term" value="P:cell division"/>
    <property type="evidence" value="ECO:0007669"/>
    <property type="project" value="UniProtKB-KW"/>
</dbReference>
<dbReference type="PROSITE" id="PS00678">
    <property type="entry name" value="WD_REPEATS_1"/>
    <property type="match status" value="1"/>
</dbReference>
<name>A0A7J7N011_9MAGN</name>
<dbReference type="InterPro" id="IPR056150">
    <property type="entry name" value="WD40_CDC20-Fz"/>
</dbReference>
<feature type="region of interest" description="Disordered" evidence="8">
    <location>
        <begin position="500"/>
        <end position="520"/>
    </location>
</feature>
<feature type="region of interest" description="Disordered" evidence="8">
    <location>
        <begin position="105"/>
        <end position="126"/>
    </location>
</feature>
<gene>
    <name evidence="10" type="ORF">GIB67_019101</name>
</gene>
<dbReference type="InterPro" id="IPR001680">
    <property type="entry name" value="WD40_rpt"/>
</dbReference>
<comment type="caution">
    <text evidence="10">The sequence shown here is derived from an EMBL/GenBank/DDBJ whole genome shotgun (WGS) entry which is preliminary data.</text>
</comment>
<protein>
    <recommendedName>
        <fullName evidence="9">CDC20/Fizzy WD40 domain-containing protein</fullName>
    </recommendedName>
</protein>
<evidence type="ECO:0000256" key="6">
    <source>
        <dbReference type="ARBA" id="ARBA00023306"/>
    </source>
</evidence>
<feature type="compositionally biased region" description="Pro residues" evidence="8">
    <location>
        <begin position="27"/>
        <end position="37"/>
    </location>
</feature>
<dbReference type="PANTHER" id="PTHR19918:SF1">
    <property type="entry name" value="FIZZY-RELATED PROTEIN HOMOLOG"/>
    <property type="match status" value="1"/>
</dbReference>
<dbReference type="Pfam" id="PF24807">
    <property type="entry name" value="WD40_CDC20-Fz"/>
    <property type="match status" value="1"/>
</dbReference>
<dbReference type="InterPro" id="IPR015943">
    <property type="entry name" value="WD40/YVTN_repeat-like_dom_sf"/>
</dbReference>
<comment type="similarity">
    <text evidence="1">Belongs to the WD repeat CDC20/Fizzy family.</text>
</comment>
<evidence type="ECO:0000313" key="11">
    <source>
        <dbReference type="Proteomes" id="UP000541444"/>
    </source>
</evidence>
<evidence type="ECO:0000256" key="4">
    <source>
        <dbReference type="ARBA" id="ARBA00022737"/>
    </source>
</evidence>
<evidence type="ECO:0000256" key="3">
    <source>
        <dbReference type="ARBA" id="ARBA00022618"/>
    </source>
</evidence>
<evidence type="ECO:0000313" key="10">
    <source>
        <dbReference type="EMBL" id="KAF6160332.1"/>
    </source>
</evidence>
<dbReference type="Gene3D" id="2.130.10.10">
    <property type="entry name" value="YVTN repeat-like/Quinoprotein amine dehydrogenase"/>
    <property type="match status" value="1"/>
</dbReference>
<feature type="repeat" description="WD" evidence="7">
    <location>
        <begin position="333"/>
        <end position="374"/>
    </location>
</feature>
<organism evidence="10 11">
    <name type="scientific">Kingdonia uniflora</name>
    <dbReference type="NCBI Taxonomy" id="39325"/>
    <lineage>
        <taxon>Eukaryota</taxon>
        <taxon>Viridiplantae</taxon>
        <taxon>Streptophyta</taxon>
        <taxon>Embryophyta</taxon>
        <taxon>Tracheophyta</taxon>
        <taxon>Spermatophyta</taxon>
        <taxon>Magnoliopsida</taxon>
        <taxon>Ranunculales</taxon>
        <taxon>Circaeasteraceae</taxon>
        <taxon>Kingdonia</taxon>
    </lineage>
</organism>
<evidence type="ECO:0000256" key="7">
    <source>
        <dbReference type="PROSITE-ProRule" id="PRU00221"/>
    </source>
</evidence>
<dbReference type="InterPro" id="IPR033010">
    <property type="entry name" value="Cdc20/Fizzy"/>
</dbReference>
<dbReference type="PANTHER" id="PTHR19918">
    <property type="entry name" value="CELL DIVISION CYCLE 20 CDC20 FIZZY -RELATED"/>
    <property type="match status" value="1"/>
</dbReference>
<dbReference type="GO" id="GO:0010997">
    <property type="term" value="F:anaphase-promoting complex binding"/>
    <property type="evidence" value="ECO:0007669"/>
    <property type="project" value="InterPro"/>
</dbReference>
<feature type="repeat" description="WD" evidence="7">
    <location>
        <begin position="463"/>
        <end position="496"/>
    </location>
</feature>
<keyword evidence="11" id="KW-1185">Reference proteome</keyword>
<dbReference type="Proteomes" id="UP000541444">
    <property type="component" value="Unassembled WGS sequence"/>
</dbReference>
<feature type="domain" description="CDC20/Fizzy WD40" evidence="9">
    <location>
        <begin position="279"/>
        <end position="494"/>
    </location>
</feature>
<keyword evidence="5" id="KW-0498">Mitosis</keyword>
<evidence type="ECO:0000256" key="2">
    <source>
        <dbReference type="ARBA" id="ARBA00022574"/>
    </source>
</evidence>
<keyword evidence="2 7" id="KW-0853">WD repeat</keyword>
<evidence type="ECO:0000256" key="5">
    <source>
        <dbReference type="ARBA" id="ARBA00022776"/>
    </source>
</evidence>
<keyword evidence="4" id="KW-0677">Repeat</keyword>
<dbReference type="GO" id="GO:1905786">
    <property type="term" value="P:positive regulation of anaphase-promoting complex-dependent catabolic process"/>
    <property type="evidence" value="ECO:0007669"/>
    <property type="project" value="TreeGrafter"/>
</dbReference>
<dbReference type="GO" id="GO:0005680">
    <property type="term" value="C:anaphase-promoting complex"/>
    <property type="evidence" value="ECO:0007669"/>
    <property type="project" value="TreeGrafter"/>
</dbReference>
<feature type="region of interest" description="Disordered" evidence="8">
    <location>
        <begin position="1"/>
        <end position="61"/>
    </location>
</feature>
<proteinExistence type="inferred from homology"/>
<evidence type="ECO:0000259" key="9">
    <source>
        <dbReference type="Pfam" id="PF24807"/>
    </source>
</evidence>
<feature type="compositionally biased region" description="Polar residues" evidence="8">
    <location>
        <begin position="114"/>
        <end position="125"/>
    </location>
</feature>
<dbReference type="InterPro" id="IPR036322">
    <property type="entry name" value="WD40_repeat_dom_sf"/>
</dbReference>
<dbReference type="GO" id="GO:1990757">
    <property type="term" value="F:ubiquitin ligase activator activity"/>
    <property type="evidence" value="ECO:0007669"/>
    <property type="project" value="TreeGrafter"/>
</dbReference>
<dbReference type="PROSITE" id="PS50294">
    <property type="entry name" value="WD_REPEATS_REGION"/>
    <property type="match status" value="2"/>
</dbReference>
<dbReference type="GO" id="GO:0031145">
    <property type="term" value="P:anaphase-promoting complex-dependent catabolic process"/>
    <property type="evidence" value="ECO:0007669"/>
    <property type="project" value="TreeGrafter"/>
</dbReference>
<sequence>MTDSPKPSSNQLNLPPEMSRTSLSLQTPPPLSSPSPSPSSSSRVDHIVGASYQPSPSRTIYSDRFIPSRTGSNFALFDLSPSPSEGREDGSGTYSTLLRTVLFGPSTPDKQPGFSGSNSPLSPGSRNIFRYKTETRRSMHSLSPFGYDDGLPGVIPSPVKATRKVSRSPYKVLDAPALEDDFYLNLVDWSSNNVLAVGLGNCVYLWNACSSKVTKLCDLGLEDSVCSVGWAQRGTHLAVGTNSGKVQRATRTPYHLKANCLATRGISKLEEEIGSAEGEIWDASRCKTVRTMEGHRLRVGALAWSSSMLSSGSRDKTILQRDIRAQEDSVSKLTGHKSEVCGLKWSYDNRELASGGNDNKLFVWNQHSTQPVLKYCDHTAAVKAIAWSPHMHGLLASGGGTADRCIRFWNTTTNSHLNCMDTGSQVCNLVWSKNVNELVSTHGYSQNQIIVWRYPSMSKLATLTGHTFRVLYLAISPDGQTIVTGAGDETLRFWNVFPSPKSHNSDSDIGASSFGRTQIR</sequence>
<dbReference type="AlphaFoldDB" id="A0A7J7N011"/>